<dbReference type="AlphaFoldDB" id="A0AAP0MYY5"/>
<keyword evidence="8" id="KW-0560">Oxidoreductase</keyword>
<dbReference type="PRINTS" id="PR00458">
    <property type="entry name" value="PEROXIDASE"/>
</dbReference>
<evidence type="ECO:0000256" key="1">
    <source>
        <dbReference type="ARBA" id="ARBA00000189"/>
    </source>
</evidence>
<evidence type="ECO:0000256" key="5">
    <source>
        <dbReference type="ARBA" id="ARBA00022559"/>
    </source>
</evidence>
<comment type="similarity">
    <text evidence="10">Belongs to the peroxidase family.</text>
</comment>
<comment type="catalytic activity">
    <reaction evidence="1">
        <text>2 a phenolic donor + H2O2 = 2 a phenolic radical donor + 2 H2O</text>
        <dbReference type="Rhea" id="RHEA:56136"/>
        <dbReference type="ChEBI" id="CHEBI:15377"/>
        <dbReference type="ChEBI" id="CHEBI:16240"/>
        <dbReference type="ChEBI" id="CHEBI:139520"/>
        <dbReference type="ChEBI" id="CHEBI:139521"/>
        <dbReference type="EC" id="1.11.1.7"/>
    </reaction>
</comment>
<evidence type="ECO:0000256" key="9">
    <source>
        <dbReference type="ARBA" id="ARBA00023004"/>
    </source>
</evidence>
<dbReference type="Proteomes" id="UP001428341">
    <property type="component" value="Unassembled WGS sequence"/>
</dbReference>
<sequence>MLVAIFELSMTRRVSFLVFLLCIVISFNNQNADSKKGLNFITMSTTSYSVSSHDPTSDPSPLRTGSCPMAGNFKKAASLIFFWCTLFTAIRARKLRVIFGPWLGLSMYTIKEERKEISPGLVSCAKVIALAAREGVVLAGGQFYPLDTGRRDSRLAFAVADITKFELLSPNADLPEAPATSASCGSDSREFVTLLGGSGIAVLHCKFFNCRQNLQTSKCRNISSTIKTPSGSASYIEFPSSSADLDGSDFTLSAPPMFFTLIANICGAVNYFIPSIGVIWYTSGVSSNGGTGSGLNPGSNGITGKKRDRSPNYRIWERFQPPQKEYRLEHPRMFLNDQADEGRLFDISIKAVLRQCASLFPDDPHMNSLFYYPLECGACACHISIQLEERGEEAVTTAAADRWVRIVSFRSWNLRDFKYFMAGGIWRVRKNDLTEHTFILTEQHRMFVPVHMLDEVNSFFYRYQRRDFATLELIFEVYALRAIIRERVEQTGGLAAPAA</sequence>
<dbReference type="PROSITE" id="PS50873">
    <property type="entry name" value="PEROXIDASE_4"/>
    <property type="match status" value="1"/>
</dbReference>
<keyword evidence="6" id="KW-0349">Heme</keyword>
<evidence type="ECO:0000256" key="2">
    <source>
        <dbReference type="ARBA" id="ARBA00001913"/>
    </source>
</evidence>
<evidence type="ECO:0000313" key="13">
    <source>
        <dbReference type="EMBL" id="KAK9229742.1"/>
    </source>
</evidence>
<comment type="caution">
    <text evidence="13">The sequence shown here is derived from an EMBL/GenBank/DDBJ whole genome shotgun (WGS) entry which is preliminary data.</text>
</comment>
<dbReference type="GO" id="GO:0020037">
    <property type="term" value="F:heme binding"/>
    <property type="evidence" value="ECO:0007669"/>
    <property type="project" value="InterPro"/>
</dbReference>
<evidence type="ECO:0000256" key="4">
    <source>
        <dbReference type="ARBA" id="ARBA00012313"/>
    </source>
</evidence>
<evidence type="ECO:0000256" key="8">
    <source>
        <dbReference type="ARBA" id="ARBA00023002"/>
    </source>
</evidence>
<organism evidence="13 14">
    <name type="scientific">Citrus x changshan-huyou</name>
    <dbReference type="NCBI Taxonomy" id="2935761"/>
    <lineage>
        <taxon>Eukaryota</taxon>
        <taxon>Viridiplantae</taxon>
        <taxon>Streptophyta</taxon>
        <taxon>Embryophyta</taxon>
        <taxon>Tracheophyta</taxon>
        <taxon>Spermatophyta</taxon>
        <taxon>Magnoliopsida</taxon>
        <taxon>eudicotyledons</taxon>
        <taxon>Gunneridae</taxon>
        <taxon>Pentapetalae</taxon>
        <taxon>rosids</taxon>
        <taxon>malvids</taxon>
        <taxon>Sapindales</taxon>
        <taxon>Rutaceae</taxon>
        <taxon>Aurantioideae</taxon>
        <taxon>Citrus</taxon>
    </lineage>
</organism>
<dbReference type="Pfam" id="PF00141">
    <property type="entry name" value="peroxidase"/>
    <property type="match status" value="1"/>
</dbReference>
<gene>
    <name evidence="13" type="ORF">WN944_022708</name>
</gene>
<evidence type="ECO:0000256" key="11">
    <source>
        <dbReference type="SAM" id="SignalP"/>
    </source>
</evidence>
<name>A0AAP0MYY5_9ROSI</name>
<proteinExistence type="inferred from homology"/>
<dbReference type="PANTHER" id="PTHR31235">
    <property type="entry name" value="PEROXIDASE 25-RELATED"/>
    <property type="match status" value="1"/>
</dbReference>
<dbReference type="EC" id="1.11.1.7" evidence="4"/>
<evidence type="ECO:0000256" key="10">
    <source>
        <dbReference type="RuleBase" id="RU004241"/>
    </source>
</evidence>
<dbReference type="Gene3D" id="1.10.420.10">
    <property type="entry name" value="Peroxidase, domain 2"/>
    <property type="match status" value="1"/>
</dbReference>
<dbReference type="InterPro" id="IPR010255">
    <property type="entry name" value="Haem_peroxidase_sf"/>
</dbReference>
<evidence type="ECO:0000313" key="14">
    <source>
        <dbReference type="Proteomes" id="UP001428341"/>
    </source>
</evidence>
<dbReference type="SUPFAM" id="SSF48113">
    <property type="entry name" value="Heme-dependent peroxidases"/>
    <property type="match status" value="1"/>
</dbReference>
<feature type="signal peptide" evidence="11">
    <location>
        <begin position="1"/>
        <end position="26"/>
    </location>
</feature>
<accession>A0AAP0MYY5</accession>
<dbReference type="InterPro" id="IPR000823">
    <property type="entry name" value="Peroxidase_pln"/>
</dbReference>
<comment type="cofactor">
    <cofactor evidence="3">
        <name>heme b</name>
        <dbReference type="ChEBI" id="CHEBI:60344"/>
    </cofactor>
</comment>
<keyword evidence="7" id="KW-0479">Metal-binding</keyword>
<evidence type="ECO:0000256" key="6">
    <source>
        <dbReference type="ARBA" id="ARBA00022617"/>
    </source>
</evidence>
<comment type="cofactor">
    <cofactor evidence="2">
        <name>Ca(2+)</name>
        <dbReference type="ChEBI" id="CHEBI:29108"/>
    </cofactor>
</comment>
<dbReference type="GO" id="GO:0046872">
    <property type="term" value="F:metal ion binding"/>
    <property type="evidence" value="ECO:0007669"/>
    <property type="project" value="UniProtKB-KW"/>
</dbReference>
<protein>
    <recommendedName>
        <fullName evidence="4">peroxidase</fullName>
        <ecNumber evidence="4">1.11.1.7</ecNumber>
    </recommendedName>
</protein>
<feature type="domain" description="Plant heme peroxidase family profile" evidence="12">
    <location>
        <begin position="110"/>
        <end position="266"/>
    </location>
</feature>
<keyword evidence="5" id="KW-0575">Peroxidase</keyword>
<evidence type="ECO:0000256" key="3">
    <source>
        <dbReference type="ARBA" id="ARBA00001970"/>
    </source>
</evidence>
<keyword evidence="11" id="KW-0732">Signal</keyword>
<dbReference type="GO" id="GO:0006979">
    <property type="term" value="P:response to oxidative stress"/>
    <property type="evidence" value="ECO:0007669"/>
    <property type="project" value="InterPro"/>
</dbReference>
<keyword evidence="14" id="KW-1185">Reference proteome</keyword>
<evidence type="ECO:0000256" key="7">
    <source>
        <dbReference type="ARBA" id="ARBA00022723"/>
    </source>
</evidence>
<dbReference type="InterPro" id="IPR002016">
    <property type="entry name" value="Haem_peroxidase"/>
</dbReference>
<evidence type="ECO:0000259" key="12">
    <source>
        <dbReference type="PROSITE" id="PS50873"/>
    </source>
</evidence>
<reference evidence="13 14" key="1">
    <citation type="submission" date="2024-05" db="EMBL/GenBank/DDBJ databases">
        <title>Haplotype-resolved chromosome-level genome assembly of Huyou (Citrus changshanensis).</title>
        <authorList>
            <person name="Miao C."/>
            <person name="Chen W."/>
            <person name="Wu Y."/>
            <person name="Wang L."/>
            <person name="Zhao S."/>
            <person name="Grierson D."/>
            <person name="Xu C."/>
            <person name="Chen K."/>
        </authorList>
    </citation>
    <scope>NUCLEOTIDE SEQUENCE [LARGE SCALE GENOMIC DNA]</scope>
    <source>
        <strain evidence="13">01-14</strain>
        <tissue evidence="13">Leaf</tissue>
    </source>
</reference>
<keyword evidence="9" id="KW-0408">Iron</keyword>
<dbReference type="Gene3D" id="1.10.520.10">
    <property type="match status" value="1"/>
</dbReference>
<dbReference type="EMBL" id="JBCGBO010000001">
    <property type="protein sequence ID" value="KAK9229742.1"/>
    <property type="molecule type" value="Genomic_DNA"/>
</dbReference>
<dbReference type="GO" id="GO:0140825">
    <property type="term" value="F:lactoperoxidase activity"/>
    <property type="evidence" value="ECO:0007669"/>
    <property type="project" value="UniProtKB-EC"/>
</dbReference>
<feature type="chain" id="PRO_5043001842" description="peroxidase" evidence="11">
    <location>
        <begin position="27"/>
        <end position="499"/>
    </location>
</feature>